<dbReference type="GO" id="GO:0009368">
    <property type="term" value="C:endopeptidase Clp complex"/>
    <property type="evidence" value="ECO:0007669"/>
    <property type="project" value="TreeGrafter"/>
</dbReference>
<dbReference type="GO" id="GO:0051117">
    <property type="term" value="F:ATPase binding"/>
    <property type="evidence" value="ECO:0007669"/>
    <property type="project" value="TreeGrafter"/>
</dbReference>
<reference evidence="4 5" key="1">
    <citation type="submission" date="2016-06" db="EMBL/GenBank/DDBJ databases">
        <title>Draft Genome Sequence of Tenacibaculum soleae UCD-KL19.</title>
        <authorList>
            <person name="Eisen J.A."/>
            <person name="Coil D.A."/>
            <person name="Lujan K.M."/>
        </authorList>
    </citation>
    <scope>NUCLEOTIDE SEQUENCE [LARGE SCALE GENOMIC DNA]</scope>
    <source>
        <strain evidence="4 5">UCD-KL19</strain>
    </source>
</reference>
<keyword evidence="5" id="KW-1185">Reference proteome</keyword>
<dbReference type="GO" id="GO:0004176">
    <property type="term" value="F:ATP-dependent peptidase activity"/>
    <property type="evidence" value="ECO:0007669"/>
    <property type="project" value="InterPro"/>
</dbReference>
<evidence type="ECO:0000256" key="2">
    <source>
        <dbReference type="RuleBase" id="RU003567"/>
    </source>
</evidence>
<evidence type="ECO:0000256" key="3">
    <source>
        <dbReference type="SAM" id="Coils"/>
    </source>
</evidence>
<dbReference type="Gene3D" id="3.90.226.10">
    <property type="entry name" value="2-enoyl-CoA Hydratase, Chain A, domain 1"/>
    <property type="match status" value="1"/>
</dbReference>
<dbReference type="InterPro" id="IPR001907">
    <property type="entry name" value="ClpP"/>
</dbReference>
<dbReference type="SUPFAM" id="SSF52096">
    <property type="entry name" value="ClpP/crotonase"/>
    <property type="match status" value="1"/>
</dbReference>
<protein>
    <recommendedName>
        <fullName evidence="2">ATP-dependent Clp protease proteolytic subunit</fullName>
    </recommendedName>
</protein>
<sequence>MNKATIYINGVIGQDTNLLDCIRQFKSYENPQAVEVVIDSVGGCVDTGLSIFNYLRNLQIPVTTIAKQAYSIAASIYMAGDIRIVEAGEAKIMVHFPWASVDGGANHLESVAKELRAIEKDFITFYSTYTNIDTESIKTLLENETFLSSEEALEIGIATEIKQPLQAVAIYTNNKEKEEKEMTKTEKFMNALNAFFNSEDAVENVEVNALMIQVANGDVLDFADLEEGAEPQVGDVAKDSEGKAIEGERVLPDGSTFIFEAGELKEILPVEEEGEPAEDEAESTEDEIDVEALLSGIEAALFAKLSGAFKQENDELKAEIKALKKLVGSEEAIVARTNSTNKTKNNKANYLRA</sequence>
<feature type="coiled-coil region" evidence="3">
    <location>
        <begin position="306"/>
        <end position="333"/>
    </location>
</feature>
<dbReference type="EMBL" id="MAKX01000013">
    <property type="protein sequence ID" value="OCK42524.1"/>
    <property type="molecule type" value="Genomic_DNA"/>
</dbReference>
<dbReference type="PANTHER" id="PTHR10381:SF11">
    <property type="entry name" value="ATP-DEPENDENT CLP PROTEASE PROTEOLYTIC SUBUNIT, MITOCHONDRIAL"/>
    <property type="match status" value="1"/>
</dbReference>
<proteinExistence type="inferred from homology"/>
<evidence type="ECO:0000313" key="5">
    <source>
        <dbReference type="Proteomes" id="UP000093186"/>
    </source>
</evidence>
<dbReference type="PRINTS" id="PR00127">
    <property type="entry name" value="CLPPROTEASEP"/>
</dbReference>
<organism evidence="4 5">
    <name type="scientific">Tenacibaculum soleae</name>
    <dbReference type="NCBI Taxonomy" id="447689"/>
    <lineage>
        <taxon>Bacteria</taxon>
        <taxon>Pseudomonadati</taxon>
        <taxon>Bacteroidota</taxon>
        <taxon>Flavobacteriia</taxon>
        <taxon>Flavobacteriales</taxon>
        <taxon>Flavobacteriaceae</taxon>
        <taxon>Tenacibaculum</taxon>
    </lineage>
</organism>
<name>A0A1B9XY97_9FLAO</name>
<dbReference type="GO" id="GO:0006515">
    <property type="term" value="P:protein quality control for misfolded or incompletely synthesized proteins"/>
    <property type="evidence" value="ECO:0007669"/>
    <property type="project" value="TreeGrafter"/>
</dbReference>
<dbReference type="InterPro" id="IPR023562">
    <property type="entry name" value="ClpP/TepA"/>
</dbReference>
<gene>
    <name evidence="4" type="ORF">BA195_10130</name>
</gene>
<keyword evidence="3" id="KW-0175">Coiled coil</keyword>
<dbReference type="OrthoDB" id="1243473at2"/>
<dbReference type="Pfam" id="PF00574">
    <property type="entry name" value="CLP_protease"/>
    <property type="match status" value="1"/>
</dbReference>
<evidence type="ECO:0000313" key="4">
    <source>
        <dbReference type="EMBL" id="OCK42524.1"/>
    </source>
</evidence>
<dbReference type="Proteomes" id="UP000093186">
    <property type="component" value="Unassembled WGS sequence"/>
</dbReference>
<comment type="similarity">
    <text evidence="1 2">Belongs to the peptidase S14 family.</text>
</comment>
<dbReference type="PANTHER" id="PTHR10381">
    <property type="entry name" value="ATP-DEPENDENT CLP PROTEASE PROTEOLYTIC SUBUNIT"/>
    <property type="match status" value="1"/>
</dbReference>
<dbReference type="STRING" id="447689.BA195_10130"/>
<accession>A0A1B9XY97</accession>
<dbReference type="AlphaFoldDB" id="A0A1B9XY97"/>
<dbReference type="GO" id="GO:0004252">
    <property type="term" value="F:serine-type endopeptidase activity"/>
    <property type="evidence" value="ECO:0007669"/>
    <property type="project" value="InterPro"/>
</dbReference>
<dbReference type="InterPro" id="IPR029045">
    <property type="entry name" value="ClpP/crotonase-like_dom_sf"/>
</dbReference>
<dbReference type="CDD" id="cd07016">
    <property type="entry name" value="S14_ClpP_1"/>
    <property type="match status" value="1"/>
</dbReference>
<comment type="caution">
    <text evidence="4">The sequence shown here is derived from an EMBL/GenBank/DDBJ whole genome shotgun (WGS) entry which is preliminary data.</text>
</comment>
<evidence type="ECO:0000256" key="1">
    <source>
        <dbReference type="ARBA" id="ARBA00007039"/>
    </source>
</evidence>
<dbReference type="RefSeq" id="WP_068705150.1">
    <property type="nucleotide sequence ID" value="NZ_MAKX01000013.1"/>
</dbReference>